<organism evidence="6">
    <name type="scientific">Heligmosomoides polygyrus</name>
    <name type="common">Parasitic roundworm</name>
    <dbReference type="NCBI Taxonomy" id="6339"/>
    <lineage>
        <taxon>Eukaryota</taxon>
        <taxon>Metazoa</taxon>
        <taxon>Ecdysozoa</taxon>
        <taxon>Nematoda</taxon>
        <taxon>Chromadorea</taxon>
        <taxon>Rhabditida</taxon>
        <taxon>Rhabditina</taxon>
        <taxon>Rhabditomorpha</taxon>
        <taxon>Strongyloidea</taxon>
        <taxon>Heligmosomidae</taxon>
        <taxon>Heligmosomoides</taxon>
    </lineage>
</organism>
<dbReference type="GO" id="GO:0034727">
    <property type="term" value="P:piecemeal microautophagy of the nucleus"/>
    <property type="evidence" value="ECO:0007669"/>
    <property type="project" value="TreeGrafter"/>
</dbReference>
<dbReference type="EMBL" id="UZAH01026090">
    <property type="protein sequence ID" value="VDO75444.1"/>
    <property type="molecule type" value="Genomic_DNA"/>
</dbReference>
<dbReference type="AlphaFoldDB" id="A0A3P7YTQ0"/>
<evidence type="ECO:0000256" key="3">
    <source>
        <dbReference type="SAM" id="Coils"/>
    </source>
</evidence>
<name>A0A3P7YTQ0_HELPZ</name>
<dbReference type="InterPro" id="IPR029071">
    <property type="entry name" value="Ubiquitin-like_domsf"/>
</dbReference>
<reference evidence="6 7" key="1">
    <citation type="submission" date="2018-11" db="EMBL/GenBank/DDBJ databases">
        <authorList>
            <consortium name="Pathogen Informatics"/>
        </authorList>
    </citation>
    <scope>NUCLEOTIDE SEQUENCE [LARGE SCALE GENOMIC DNA]</scope>
</reference>
<dbReference type="SUPFAM" id="SSF54236">
    <property type="entry name" value="Ubiquitin-like"/>
    <property type="match status" value="1"/>
</dbReference>
<accession>A0A3P7YTQ0</accession>
<dbReference type="InterPro" id="IPR019460">
    <property type="entry name" value="Atg11_C"/>
</dbReference>
<evidence type="ECO:0000259" key="5">
    <source>
        <dbReference type="Pfam" id="PF10377"/>
    </source>
</evidence>
<feature type="domain" description="Autophagy-related protein 11 C-terminal" evidence="5">
    <location>
        <begin position="995"/>
        <end position="1091"/>
    </location>
</feature>
<feature type="region of interest" description="Disordered" evidence="4">
    <location>
        <begin position="536"/>
        <end position="557"/>
    </location>
</feature>
<evidence type="ECO:0000256" key="2">
    <source>
        <dbReference type="ARBA" id="ARBA00023054"/>
    </source>
</evidence>
<evidence type="ECO:0000256" key="1">
    <source>
        <dbReference type="ARBA" id="ARBA00023006"/>
    </source>
</evidence>
<keyword evidence="7" id="KW-1185">Reference proteome</keyword>
<dbReference type="PANTHER" id="PTHR13222">
    <property type="entry name" value="RB1-INDUCIBLE COILED-COIL"/>
    <property type="match status" value="1"/>
</dbReference>
<dbReference type="GO" id="GO:0034045">
    <property type="term" value="C:phagophore assembly site membrane"/>
    <property type="evidence" value="ECO:0007669"/>
    <property type="project" value="TreeGrafter"/>
</dbReference>
<gene>
    <name evidence="6" type="ORF">HPBE_LOCUS8220</name>
</gene>
<sequence length="1103" mass="126280">MEFFYIFNVPSGHRFHVEVLPQWKVRQLQESVLQLTGIHVDDQVLLKNNGEIMDSEETIQCSFSGNNSDAPVYLFQRSNRQDKEDTRLWDQEINEITSIIDVSIENATRLEQDSDMHRVYMDIPQRARECRAAAQSAIHACARFAEEHRLIVKGWDALMNNMDASIARLTKRATRFLHQAEKVQQQKPKAAALLQGFDEVIDELKRIRLPGALLAHSRGNADRSFYSDMSLYTWISAFDQEHSLTELVEQVAGQFKNFEQTDANVTVQNIEKVTEWSKNLNNREIKGINKRLSYLDHHLRQAEGRGKAIEKHTSKILETPPRIDQSSLETYNRLHHTHNEVLVFEEKFTGLKQRLDLIRQIREAPVMYATAVTEVIRRKTFQKEFKLWHSLHVEKCSSLSEEESEIRAQFSAKFEKHFLRVLFHGMFDVLPPFFVKNVPEFDTSLGPIDAEHLRELRKNIEELKQYLNVAAPQVFFRLSVRDPSAPSPVVVQSALRREESFITADPAYAMPTLSRNFPSTNWLSTDDVIDSSPSTAPALLMAKSPPSRVGSSSSLNMPITPSLNQLSMLGEEDELPFTSASTSVAKTAPIQIPTPQPRQMSEKSSQFSTPDDHFQNPDPSEERQFVVDDLTSRSQSYEFLKPVALQISSLSKDMLELRADVTVDCNFFKEKFARLEELTSFALEEQIAKMRQLYEDKLAEAEKERQRMAEELKKRDEEIEVLKIHREKCDASSQELAEKAAEVERLQSQVEALETRVKEVRSETYKEGIIAMELEKTRVSNEYEEVIEGKDATIRKLTKELEKKTAEVAHLQSDPEGEAFRKAVIADIRAELEKESKNRLELLTKGISQKKEEDISRVRMELEYEKKLFEKELKFSMKWLAAERDRLKDYVIEKVEDGNAVCAGVESDIKAAIVSEEGASKSVYCSNSATQTDFPALATAFEGMNMSRYDDMRESVFAFEQVADVDPESAVVRAEEPGNDNKLIGVSVQTRIGMKAMDRMVAVEDIIEGSTVLVIWNDRHNAYMLFSTSAYSHFVKESSVRRLGLATTLPNIPRRNWIMGKVSHLDLCVIRKADNRYRLPVETRVYRVDVEPLDVRSARAPTM</sequence>
<feature type="coiled-coil region" evidence="3">
    <location>
        <begin position="684"/>
        <end position="763"/>
    </location>
</feature>
<dbReference type="GO" id="GO:1990316">
    <property type="term" value="C:Atg1/ULK1 kinase complex"/>
    <property type="evidence" value="ECO:0007669"/>
    <property type="project" value="TreeGrafter"/>
</dbReference>
<dbReference type="InterPro" id="IPR040040">
    <property type="entry name" value="ATG11"/>
</dbReference>
<dbReference type="OrthoDB" id="447953at2759"/>
<dbReference type="Pfam" id="PF10377">
    <property type="entry name" value="ATG11"/>
    <property type="match status" value="1"/>
</dbReference>
<feature type="compositionally biased region" description="Low complexity" evidence="4">
    <location>
        <begin position="544"/>
        <end position="554"/>
    </location>
</feature>
<dbReference type="GO" id="GO:0000422">
    <property type="term" value="P:autophagy of mitochondrion"/>
    <property type="evidence" value="ECO:0007669"/>
    <property type="project" value="TreeGrafter"/>
</dbReference>
<protein>
    <submittedName>
        <fullName evidence="8">ATG11 domain-containing protein</fullName>
    </submittedName>
</protein>
<dbReference type="Gene3D" id="3.10.20.90">
    <property type="entry name" value="Phosphatidylinositol 3-kinase Catalytic Subunit, Chain A, domain 1"/>
    <property type="match status" value="1"/>
</dbReference>
<keyword evidence="2 3" id="KW-0175">Coiled coil</keyword>
<evidence type="ECO:0000313" key="7">
    <source>
        <dbReference type="Proteomes" id="UP000050761"/>
    </source>
</evidence>
<evidence type="ECO:0000313" key="8">
    <source>
        <dbReference type="WBParaSite" id="HPBE_0000821901-mRNA-1"/>
    </source>
</evidence>
<evidence type="ECO:0000256" key="4">
    <source>
        <dbReference type="SAM" id="MobiDB-lite"/>
    </source>
</evidence>
<dbReference type="GO" id="GO:0000045">
    <property type="term" value="P:autophagosome assembly"/>
    <property type="evidence" value="ECO:0007669"/>
    <property type="project" value="InterPro"/>
</dbReference>
<reference evidence="8" key="2">
    <citation type="submission" date="2019-09" db="UniProtKB">
        <authorList>
            <consortium name="WormBaseParasite"/>
        </authorList>
    </citation>
    <scope>IDENTIFICATION</scope>
</reference>
<dbReference type="GO" id="GO:0060090">
    <property type="term" value="F:molecular adaptor activity"/>
    <property type="evidence" value="ECO:0007669"/>
    <property type="project" value="TreeGrafter"/>
</dbReference>
<dbReference type="GO" id="GO:0061723">
    <property type="term" value="P:glycophagy"/>
    <property type="evidence" value="ECO:0007669"/>
    <property type="project" value="TreeGrafter"/>
</dbReference>
<proteinExistence type="predicted"/>
<feature type="compositionally biased region" description="Polar residues" evidence="4">
    <location>
        <begin position="597"/>
        <end position="609"/>
    </location>
</feature>
<dbReference type="GO" id="GO:0019901">
    <property type="term" value="F:protein kinase binding"/>
    <property type="evidence" value="ECO:0007669"/>
    <property type="project" value="TreeGrafter"/>
</dbReference>
<dbReference type="GO" id="GO:0034517">
    <property type="term" value="P:ribophagy"/>
    <property type="evidence" value="ECO:0007669"/>
    <property type="project" value="TreeGrafter"/>
</dbReference>
<dbReference type="PANTHER" id="PTHR13222:SF1">
    <property type="entry name" value="RB1-INDUCIBLE COILED-COIL PROTEIN 1"/>
    <property type="match status" value="1"/>
</dbReference>
<dbReference type="Proteomes" id="UP000050761">
    <property type="component" value="Unassembled WGS sequence"/>
</dbReference>
<dbReference type="WBParaSite" id="HPBE_0000821901-mRNA-1">
    <property type="protein sequence ID" value="HPBE_0000821901-mRNA-1"/>
    <property type="gene ID" value="HPBE_0000821901"/>
</dbReference>
<evidence type="ECO:0000313" key="6">
    <source>
        <dbReference type="EMBL" id="VDO75444.1"/>
    </source>
</evidence>
<feature type="coiled-coil region" evidence="3">
    <location>
        <begin position="787"/>
        <end position="845"/>
    </location>
</feature>
<dbReference type="GO" id="GO:0061709">
    <property type="term" value="P:reticulophagy"/>
    <property type="evidence" value="ECO:0007669"/>
    <property type="project" value="TreeGrafter"/>
</dbReference>
<feature type="compositionally biased region" description="Basic and acidic residues" evidence="4">
    <location>
        <begin position="610"/>
        <end position="620"/>
    </location>
</feature>
<keyword evidence="1" id="KW-0072">Autophagy</keyword>
<feature type="region of interest" description="Disordered" evidence="4">
    <location>
        <begin position="578"/>
        <end position="620"/>
    </location>
</feature>